<dbReference type="OrthoDB" id="10062814at2759"/>
<accession>A0A7J7JWC2</accession>
<comment type="similarity">
    <text evidence="1">Belongs to the caprin family.</text>
</comment>
<dbReference type="InterPro" id="IPR041637">
    <property type="entry name" value="Caprin-1_dimer"/>
</dbReference>
<dbReference type="AlphaFoldDB" id="A0A7J7JWC2"/>
<feature type="domain" description="Caprin-1 dimerization" evidence="2">
    <location>
        <begin position="98"/>
        <end position="169"/>
    </location>
</feature>
<reference evidence="3" key="1">
    <citation type="submission" date="2020-06" db="EMBL/GenBank/DDBJ databases">
        <title>Draft genome of Bugula neritina, a colonial animal packing powerful symbionts and potential medicines.</title>
        <authorList>
            <person name="Rayko M."/>
        </authorList>
    </citation>
    <scope>NUCLEOTIDE SEQUENCE [LARGE SCALE GENOMIC DNA]</scope>
    <source>
        <strain evidence="3">Kwan_BN1</strain>
    </source>
</reference>
<dbReference type="GO" id="GO:0003723">
    <property type="term" value="F:RNA binding"/>
    <property type="evidence" value="ECO:0007669"/>
    <property type="project" value="TreeGrafter"/>
</dbReference>
<gene>
    <name evidence="3" type="ORF">EB796_012047</name>
</gene>
<keyword evidence="4" id="KW-1185">Reference proteome</keyword>
<name>A0A7J7JWC2_BUGNE</name>
<proteinExistence type="inferred from homology"/>
<dbReference type="EMBL" id="VXIV02001799">
    <property type="protein sequence ID" value="KAF6029638.1"/>
    <property type="molecule type" value="Genomic_DNA"/>
</dbReference>
<evidence type="ECO:0000313" key="4">
    <source>
        <dbReference type="Proteomes" id="UP000593567"/>
    </source>
</evidence>
<evidence type="ECO:0000256" key="1">
    <source>
        <dbReference type="ARBA" id="ARBA00007950"/>
    </source>
</evidence>
<dbReference type="PANTHER" id="PTHR22922">
    <property type="entry name" value="GPI-ANCHORED PROTEIN P137"/>
    <property type="match status" value="1"/>
</dbReference>
<dbReference type="Proteomes" id="UP000593567">
    <property type="component" value="Unassembled WGS sequence"/>
</dbReference>
<organism evidence="3 4">
    <name type="scientific">Bugula neritina</name>
    <name type="common">Brown bryozoan</name>
    <name type="synonym">Sertularia neritina</name>
    <dbReference type="NCBI Taxonomy" id="10212"/>
    <lineage>
        <taxon>Eukaryota</taxon>
        <taxon>Metazoa</taxon>
        <taxon>Spiralia</taxon>
        <taxon>Lophotrochozoa</taxon>
        <taxon>Bryozoa</taxon>
        <taxon>Gymnolaemata</taxon>
        <taxon>Cheilostomatida</taxon>
        <taxon>Flustrina</taxon>
        <taxon>Buguloidea</taxon>
        <taxon>Bugulidae</taxon>
        <taxon>Bugula</taxon>
    </lineage>
</organism>
<dbReference type="InterPro" id="IPR028816">
    <property type="entry name" value="Caprin"/>
</dbReference>
<evidence type="ECO:0000313" key="3">
    <source>
        <dbReference type="EMBL" id="KAF6029638.1"/>
    </source>
</evidence>
<evidence type="ECO:0000259" key="2">
    <source>
        <dbReference type="Pfam" id="PF18293"/>
    </source>
</evidence>
<dbReference type="Pfam" id="PF18293">
    <property type="entry name" value="Caprin-1_dimer"/>
    <property type="match status" value="1"/>
</dbReference>
<sequence length="183" mass="21300">MPSLATKCEPVVATDSADMSKTIVVMMEKKIRNLEKRKGKLEDYRKKQSHGQTLTDEQLSAVAKLDDVLSQIDLLQDFIKQFNAYAADVVKQQKKQQKRERFEQIENERKRILTILQIQNVLNALGEEETRKVFTEGSGGAVKLEETELNHLDELYKIINPERGAEERYDYYIPFYDIILLYI</sequence>
<comment type="caution">
    <text evidence="3">The sequence shown here is derived from an EMBL/GenBank/DDBJ whole genome shotgun (WGS) entry which is preliminary data.</text>
</comment>
<dbReference type="GO" id="GO:0005737">
    <property type="term" value="C:cytoplasm"/>
    <property type="evidence" value="ECO:0007669"/>
    <property type="project" value="TreeGrafter"/>
</dbReference>
<dbReference type="PANTHER" id="PTHR22922:SF19">
    <property type="entry name" value="CAPRIN HOMOLOG"/>
    <property type="match status" value="1"/>
</dbReference>
<protein>
    <recommendedName>
        <fullName evidence="2">Caprin-1 dimerization domain-containing protein</fullName>
    </recommendedName>
</protein>